<reference evidence="6" key="1">
    <citation type="submission" date="2015-02" db="EMBL/GenBank/DDBJ databases">
        <title>Genome sequencing for Strongylocentrotus purpuratus.</title>
        <authorList>
            <person name="Murali S."/>
            <person name="Liu Y."/>
            <person name="Vee V."/>
            <person name="English A."/>
            <person name="Wang M."/>
            <person name="Skinner E."/>
            <person name="Han Y."/>
            <person name="Muzny D.M."/>
            <person name="Worley K.C."/>
            <person name="Gibbs R.A."/>
        </authorList>
    </citation>
    <scope>NUCLEOTIDE SEQUENCE</scope>
</reference>
<dbReference type="InterPro" id="IPR029033">
    <property type="entry name" value="His_PPase_superfam"/>
</dbReference>
<feature type="region of interest" description="Disordered" evidence="4">
    <location>
        <begin position="142"/>
        <end position="166"/>
    </location>
</feature>
<dbReference type="InterPro" id="IPR051695">
    <property type="entry name" value="Phosphoglycerate_Mutase"/>
</dbReference>
<dbReference type="SMART" id="SM00855">
    <property type="entry name" value="PGAM"/>
    <property type="match status" value="1"/>
</dbReference>
<dbReference type="PANTHER" id="PTHR46517:SF1">
    <property type="entry name" value="FRUCTOSE-2,6-BISPHOSPHATASE TIGAR"/>
    <property type="match status" value="1"/>
</dbReference>
<name>A0A7M7RG53_STRPU</name>
<dbReference type="InParanoid" id="A0A7M7RG53"/>
<dbReference type="EnsemblMetazoa" id="XM_795653">
    <property type="protein sequence ID" value="XP_800746"/>
    <property type="gene ID" value="LOC593203"/>
</dbReference>
<evidence type="ECO:0000256" key="1">
    <source>
        <dbReference type="ARBA" id="ARBA00022801"/>
    </source>
</evidence>
<dbReference type="InterPro" id="IPR013078">
    <property type="entry name" value="His_Pase_superF_clade-1"/>
</dbReference>
<feature type="active site" description="Proton donor/acceptor" evidence="2">
    <location>
        <position position="86"/>
    </location>
</feature>
<sequence>MRFMLTFLRHGETDWNAQMKCQGQSDVPLNTEGEEQAKAVAAYLATEKFDYVFSSDLSRSLETVKKVVELGPNPKLEIVQDKRLRERSFGVYEGMSFDVYQHALQNCVGQFVVEGGETPEQALQRLIDFLNDMCRNVKMQEANKTNSAKSTGGASSSAEPTSDAAGGASSKVFVSEFTGEDKAARILPHILLSTHGFMIRSFLKYLHCVINVEIPEGDWLIDDGCPNTSLSTLVVETDKDDKFDFERLICYFIYKVDHFS</sequence>
<dbReference type="Gene3D" id="3.40.50.1240">
    <property type="entry name" value="Phosphoglycerate mutase-like"/>
    <property type="match status" value="1"/>
</dbReference>
<evidence type="ECO:0000256" key="2">
    <source>
        <dbReference type="PIRSR" id="PIRSR613078-1"/>
    </source>
</evidence>
<dbReference type="OrthoDB" id="354304at2759"/>
<keyword evidence="6" id="KW-1185">Reference proteome</keyword>
<dbReference type="GO" id="GO:0004331">
    <property type="term" value="F:fructose-2,6-bisphosphate 2-phosphatase activity"/>
    <property type="evidence" value="ECO:0000318"/>
    <property type="project" value="GO_Central"/>
</dbReference>
<dbReference type="OMA" id="IQCVCIN"/>
<keyword evidence="1" id="KW-0378">Hydrolase</keyword>
<dbReference type="SUPFAM" id="SSF53254">
    <property type="entry name" value="Phosphoglycerate mutase-like"/>
    <property type="match status" value="1"/>
</dbReference>
<dbReference type="CDD" id="cd07067">
    <property type="entry name" value="HP_PGM_like"/>
    <property type="match status" value="1"/>
</dbReference>
<feature type="compositionally biased region" description="Low complexity" evidence="4">
    <location>
        <begin position="147"/>
        <end position="158"/>
    </location>
</feature>
<dbReference type="Proteomes" id="UP000007110">
    <property type="component" value="Unassembled WGS sequence"/>
</dbReference>
<dbReference type="KEGG" id="spu:593203"/>
<dbReference type="RefSeq" id="XP_800746.4">
    <property type="nucleotide sequence ID" value="XM_795653.5"/>
</dbReference>
<proteinExistence type="predicted"/>
<dbReference type="GO" id="GO:0005829">
    <property type="term" value="C:cytosol"/>
    <property type="evidence" value="ECO:0000318"/>
    <property type="project" value="GO_Central"/>
</dbReference>
<evidence type="ECO:0000256" key="3">
    <source>
        <dbReference type="PIRSR" id="PIRSR613078-2"/>
    </source>
</evidence>
<organism evidence="5 6">
    <name type="scientific">Strongylocentrotus purpuratus</name>
    <name type="common">Purple sea urchin</name>
    <dbReference type="NCBI Taxonomy" id="7668"/>
    <lineage>
        <taxon>Eukaryota</taxon>
        <taxon>Metazoa</taxon>
        <taxon>Echinodermata</taxon>
        <taxon>Eleutherozoa</taxon>
        <taxon>Echinozoa</taxon>
        <taxon>Echinoidea</taxon>
        <taxon>Euechinoidea</taxon>
        <taxon>Echinacea</taxon>
        <taxon>Camarodonta</taxon>
        <taxon>Echinidea</taxon>
        <taxon>Strongylocentrotidae</taxon>
        <taxon>Strongylocentrotus</taxon>
    </lineage>
</organism>
<evidence type="ECO:0000313" key="6">
    <source>
        <dbReference type="Proteomes" id="UP000007110"/>
    </source>
</evidence>
<evidence type="ECO:0000256" key="4">
    <source>
        <dbReference type="SAM" id="MobiDB-lite"/>
    </source>
</evidence>
<dbReference type="GO" id="GO:0043456">
    <property type="term" value="P:regulation of pentose-phosphate shunt"/>
    <property type="evidence" value="ECO:0000318"/>
    <property type="project" value="GO_Central"/>
</dbReference>
<feature type="binding site" evidence="3">
    <location>
        <position position="59"/>
    </location>
    <ligand>
        <name>substrate</name>
    </ligand>
</feature>
<accession>A0A7M7RG53</accession>
<feature type="active site" description="Tele-phosphohistidine intermediate" evidence="2">
    <location>
        <position position="10"/>
    </location>
</feature>
<dbReference type="PANTHER" id="PTHR46517">
    <property type="entry name" value="FRUCTOSE-2,6-BISPHOSPHATASE TIGAR"/>
    <property type="match status" value="1"/>
</dbReference>
<dbReference type="GeneID" id="593203"/>
<reference evidence="5" key="2">
    <citation type="submission" date="2021-01" db="UniProtKB">
        <authorList>
            <consortium name="EnsemblMetazoa"/>
        </authorList>
    </citation>
    <scope>IDENTIFICATION</scope>
</reference>
<evidence type="ECO:0000313" key="5">
    <source>
        <dbReference type="EnsemblMetazoa" id="XP_800746"/>
    </source>
</evidence>
<dbReference type="AlphaFoldDB" id="A0A7M7RG53"/>
<feature type="binding site" evidence="3">
    <location>
        <begin position="9"/>
        <end position="16"/>
    </location>
    <ligand>
        <name>substrate</name>
    </ligand>
</feature>
<dbReference type="Pfam" id="PF00300">
    <property type="entry name" value="His_Phos_1"/>
    <property type="match status" value="1"/>
</dbReference>
<dbReference type="GO" id="GO:0045820">
    <property type="term" value="P:negative regulation of glycolytic process"/>
    <property type="evidence" value="ECO:0000318"/>
    <property type="project" value="GO_Central"/>
</dbReference>
<protein>
    <submittedName>
        <fullName evidence="5">Uncharacterized protein</fullName>
    </submittedName>
</protein>